<dbReference type="PANTHER" id="PTHR10426:SF88">
    <property type="entry name" value="ADIPOCYTE PLASMA MEMBRANE-ASSOCIATED PROTEIN HEMOMUCIN-RELATED"/>
    <property type="match status" value="1"/>
</dbReference>
<dbReference type="EMBL" id="KQ971354">
    <property type="protein sequence ID" value="EFA07693.2"/>
    <property type="molecule type" value="Genomic_DNA"/>
</dbReference>
<dbReference type="Pfam" id="PF03088">
    <property type="entry name" value="Str_synth"/>
    <property type="match status" value="1"/>
</dbReference>
<dbReference type="PANTHER" id="PTHR10426">
    <property type="entry name" value="STRICTOSIDINE SYNTHASE-RELATED"/>
    <property type="match status" value="1"/>
</dbReference>
<evidence type="ECO:0000259" key="5">
    <source>
        <dbReference type="Pfam" id="PF03088"/>
    </source>
</evidence>
<evidence type="ECO:0000256" key="1">
    <source>
        <dbReference type="ARBA" id="ARBA00009191"/>
    </source>
</evidence>
<organism evidence="6 7">
    <name type="scientific">Tribolium castaneum</name>
    <name type="common">Red flour beetle</name>
    <dbReference type="NCBI Taxonomy" id="7070"/>
    <lineage>
        <taxon>Eukaryota</taxon>
        <taxon>Metazoa</taxon>
        <taxon>Ecdysozoa</taxon>
        <taxon>Arthropoda</taxon>
        <taxon>Hexapoda</taxon>
        <taxon>Insecta</taxon>
        <taxon>Pterygota</taxon>
        <taxon>Neoptera</taxon>
        <taxon>Endopterygota</taxon>
        <taxon>Coleoptera</taxon>
        <taxon>Polyphaga</taxon>
        <taxon>Cucujiformia</taxon>
        <taxon>Tenebrionidae</taxon>
        <taxon>Tenebrionidae incertae sedis</taxon>
        <taxon>Tribolium</taxon>
    </lineage>
</organism>
<reference evidence="6 7" key="2">
    <citation type="journal article" date="2010" name="Nucleic Acids Res.">
        <title>BeetleBase in 2010: revisions to provide comprehensive genomic information for Tribolium castaneum.</title>
        <authorList>
            <person name="Kim H.S."/>
            <person name="Murphy T."/>
            <person name="Xia J."/>
            <person name="Caragea D."/>
            <person name="Park Y."/>
            <person name="Beeman R.W."/>
            <person name="Lorenzen M.D."/>
            <person name="Butcher S."/>
            <person name="Manak J.R."/>
            <person name="Brown S.J."/>
        </authorList>
    </citation>
    <scope>GENOME REANNOTATION</scope>
    <source>
        <strain evidence="6 7">Georgia GA2</strain>
    </source>
</reference>
<dbReference type="KEGG" id="tca:664505"/>
<dbReference type="PRINTS" id="PR01217">
    <property type="entry name" value="PRICHEXTENSN"/>
</dbReference>
<dbReference type="GO" id="GO:0016787">
    <property type="term" value="F:hydrolase activity"/>
    <property type="evidence" value="ECO:0000318"/>
    <property type="project" value="GO_Central"/>
</dbReference>
<feature type="compositionally biased region" description="Basic and acidic residues" evidence="4">
    <location>
        <begin position="478"/>
        <end position="491"/>
    </location>
</feature>
<evidence type="ECO:0000313" key="6">
    <source>
        <dbReference type="EMBL" id="EFA07693.2"/>
    </source>
</evidence>
<keyword evidence="7" id="KW-1185">Reference proteome</keyword>
<keyword evidence="2" id="KW-0597">Phosphoprotein</keyword>
<dbReference type="FunFam" id="2.120.10.30:FF:000065">
    <property type="entry name" value="Hemomucin"/>
    <property type="match status" value="1"/>
</dbReference>
<gene>
    <name evidence="6" type="primary">AUGUSTUS-3.0.2_30782</name>
    <name evidence="6" type="ORF">TcasGA2_TC030782</name>
</gene>
<name>D6WRM5_TRICA</name>
<dbReference type="FunCoup" id="D6WRM5">
    <property type="interactions" value="662"/>
</dbReference>
<proteinExistence type="inferred from homology"/>
<dbReference type="OrthoDB" id="5307922at2759"/>
<dbReference type="OMA" id="RVRIMNF"/>
<protein>
    <submittedName>
        <fullName evidence="6">Adipocyte plasma membrane-associated protein-like Protein</fullName>
    </submittedName>
</protein>
<dbReference type="STRING" id="7070.D6WRM5"/>
<dbReference type="eggNOG" id="KOG1520">
    <property type="taxonomic scope" value="Eukaryota"/>
</dbReference>
<keyword evidence="3" id="KW-0325">Glycoprotein</keyword>
<dbReference type="HOGENOM" id="CLU_023267_1_0_1"/>
<evidence type="ECO:0000313" key="7">
    <source>
        <dbReference type="Proteomes" id="UP000007266"/>
    </source>
</evidence>
<feature type="domain" description="Strictosidine synthase conserved region" evidence="5">
    <location>
        <begin position="170"/>
        <end position="256"/>
    </location>
</feature>
<dbReference type="Proteomes" id="UP000007266">
    <property type="component" value="Linkage group 7"/>
</dbReference>
<dbReference type="InterPro" id="IPR018119">
    <property type="entry name" value="Strictosidine_synth_cons-reg"/>
</dbReference>
<dbReference type="AlphaFoldDB" id="D6WRM5"/>
<evidence type="ECO:0000256" key="2">
    <source>
        <dbReference type="ARBA" id="ARBA00022553"/>
    </source>
</evidence>
<reference evidence="6 7" key="1">
    <citation type="journal article" date="2008" name="Nature">
        <title>The genome of the model beetle and pest Tribolium castaneum.</title>
        <authorList>
            <consortium name="Tribolium Genome Sequencing Consortium"/>
            <person name="Richards S."/>
            <person name="Gibbs R.A."/>
            <person name="Weinstock G.M."/>
            <person name="Brown S.J."/>
            <person name="Denell R."/>
            <person name="Beeman R.W."/>
            <person name="Gibbs R."/>
            <person name="Beeman R.W."/>
            <person name="Brown S.J."/>
            <person name="Bucher G."/>
            <person name="Friedrich M."/>
            <person name="Grimmelikhuijzen C.J."/>
            <person name="Klingler M."/>
            <person name="Lorenzen M."/>
            <person name="Richards S."/>
            <person name="Roth S."/>
            <person name="Schroder R."/>
            <person name="Tautz D."/>
            <person name="Zdobnov E.M."/>
            <person name="Muzny D."/>
            <person name="Gibbs R.A."/>
            <person name="Weinstock G.M."/>
            <person name="Attaway T."/>
            <person name="Bell S."/>
            <person name="Buhay C.J."/>
            <person name="Chandrabose M.N."/>
            <person name="Chavez D."/>
            <person name="Clerk-Blankenburg K.P."/>
            <person name="Cree A."/>
            <person name="Dao M."/>
            <person name="Davis C."/>
            <person name="Chacko J."/>
            <person name="Dinh H."/>
            <person name="Dugan-Rocha S."/>
            <person name="Fowler G."/>
            <person name="Garner T.T."/>
            <person name="Garnes J."/>
            <person name="Gnirke A."/>
            <person name="Hawes A."/>
            <person name="Hernandez J."/>
            <person name="Hines S."/>
            <person name="Holder M."/>
            <person name="Hume J."/>
            <person name="Jhangiani S.N."/>
            <person name="Joshi V."/>
            <person name="Khan Z.M."/>
            <person name="Jackson L."/>
            <person name="Kovar C."/>
            <person name="Kowis A."/>
            <person name="Lee S."/>
            <person name="Lewis L.R."/>
            <person name="Margolis J."/>
            <person name="Morgan M."/>
            <person name="Nazareth L.V."/>
            <person name="Nguyen N."/>
            <person name="Okwuonu G."/>
            <person name="Parker D."/>
            <person name="Richards S."/>
            <person name="Ruiz S.J."/>
            <person name="Santibanez J."/>
            <person name="Savard J."/>
            <person name="Scherer S.E."/>
            <person name="Schneider B."/>
            <person name="Sodergren E."/>
            <person name="Tautz D."/>
            <person name="Vattahil S."/>
            <person name="Villasana D."/>
            <person name="White C.S."/>
            <person name="Wright R."/>
            <person name="Park Y."/>
            <person name="Beeman R.W."/>
            <person name="Lord J."/>
            <person name="Oppert B."/>
            <person name="Lorenzen M."/>
            <person name="Brown S."/>
            <person name="Wang L."/>
            <person name="Savard J."/>
            <person name="Tautz D."/>
            <person name="Richards S."/>
            <person name="Weinstock G."/>
            <person name="Gibbs R.A."/>
            <person name="Liu Y."/>
            <person name="Worley K."/>
            <person name="Weinstock G."/>
            <person name="Elsik C.G."/>
            <person name="Reese J.T."/>
            <person name="Elhaik E."/>
            <person name="Landan G."/>
            <person name="Graur D."/>
            <person name="Arensburger P."/>
            <person name="Atkinson P."/>
            <person name="Beeman R.W."/>
            <person name="Beidler J."/>
            <person name="Brown S.J."/>
            <person name="Demuth J.P."/>
            <person name="Drury D.W."/>
            <person name="Du Y.Z."/>
            <person name="Fujiwara H."/>
            <person name="Lorenzen M."/>
            <person name="Maselli V."/>
            <person name="Osanai M."/>
            <person name="Park Y."/>
            <person name="Robertson H.M."/>
            <person name="Tu Z."/>
            <person name="Wang J.J."/>
            <person name="Wang S."/>
            <person name="Richards S."/>
            <person name="Song H."/>
            <person name="Zhang L."/>
            <person name="Sodergren E."/>
            <person name="Werner D."/>
            <person name="Stanke M."/>
            <person name="Morgenstern B."/>
            <person name="Solovyev V."/>
            <person name="Kosarev P."/>
            <person name="Brown G."/>
            <person name="Chen H.C."/>
            <person name="Ermolaeva O."/>
            <person name="Hlavina W."/>
            <person name="Kapustin Y."/>
            <person name="Kiryutin B."/>
            <person name="Kitts P."/>
            <person name="Maglott D."/>
            <person name="Pruitt K."/>
            <person name="Sapojnikov V."/>
            <person name="Souvorov A."/>
            <person name="Mackey A.J."/>
            <person name="Waterhouse R.M."/>
            <person name="Wyder S."/>
            <person name="Zdobnov E.M."/>
            <person name="Zdobnov E.M."/>
            <person name="Wyder S."/>
            <person name="Kriventseva E.V."/>
            <person name="Kadowaki T."/>
            <person name="Bork P."/>
            <person name="Aranda M."/>
            <person name="Bao R."/>
            <person name="Beermann A."/>
            <person name="Berns N."/>
            <person name="Bolognesi R."/>
            <person name="Bonneton F."/>
            <person name="Bopp D."/>
            <person name="Brown S.J."/>
            <person name="Bucher G."/>
            <person name="Butts T."/>
            <person name="Chaumot A."/>
            <person name="Denell R.E."/>
            <person name="Ferrier D.E."/>
            <person name="Friedrich M."/>
            <person name="Gordon C.M."/>
            <person name="Jindra M."/>
            <person name="Klingler M."/>
            <person name="Lan Q."/>
            <person name="Lattorff H.M."/>
            <person name="Laudet V."/>
            <person name="von Levetsow C."/>
            <person name="Liu Z."/>
            <person name="Lutz R."/>
            <person name="Lynch J.A."/>
            <person name="da Fonseca R.N."/>
            <person name="Posnien N."/>
            <person name="Reuter R."/>
            <person name="Roth S."/>
            <person name="Savard J."/>
            <person name="Schinko J.B."/>
            <person name="Schmitt C."/>
            <person name="Schoppmeier M."/>
            <person name="Schroder R."/>
            <person name="Shippy T.D."/>
            <person name="Simonnet F."/>
            <person name="Marques-Souza H."/>
            <person name="Tautz D."/>
            <person name="Tomoyasu Y."/>
            <person name="Trauner J."/>
            <person name="Van der Zee M."/>
            <person name="Vervoort M."/>
            <person name="Wittkopp N."/>
            <person name="Wimmer E.A."/>
            <person name="Yang X."/>
            <person name="Jones A.K."/>
            <person name="Sattelle D.B."/>
            <person name="Ebert P.R."/>
            <person name="Nelson D."/>
            <person name="Scott J.G."/>
            <person name="Beeman R.W."/>
            <person name="Muthukrishnan S."/>
            <person name="Kramer K.J."/>
            <person name="Arakane Y."/>
            <person name="Beeman R.W."/>
            <person name="Zhu Q."/>
            <person name="Hogenkamp D."/>
            <person name="Dixit R."/>
            <person name="Oppert B."/>
            <person name="Jiang H."/>
            <person name="Zou Z."/>
            <person name="Marshall J."/>
            <person name="Elpidina E."/>
            <person name="Vinokurov K."/>
            <person name="Oppert C."/>
            <person name="Zou Z."/>
            <person name="Evans J."/>
            <person name="Lu Z."/>
            <person name="Zhao P."/>
            <person name="Sumathipala N."/>
            <person name="Altincicek B."/>
            <person name="Vilcinskas A."/>
            <person name="Williams M."/>
            <person name="Hultmark D."/>
            <person name="Hetru C."/>
            <person name="Jiang H."/>
            <person name="Grimmelikhuijzen C.J."/>
            <person name="Hauser F."/>
            <person name="Cazzamali G."/>
            <person name="Williamson M."/>
            <person name="Park Y."/>
            <person name="Li B."/>
            <person name="Tanaka Y."/>
            <person name="Predel R."/>
            <person name="Neupert S."/>
            <person name="Schachtner J."/>
            <person name="Verleyen P."/>
            <person name="Raible F."/>
            <person name="Bork P."/>
            <person name="Friedrich M."/>
            <person name="Walden K.K."/>
            <person name="Robertson H.M."/>
            <person name="Angeli S."/>
            <person name="Foret S."/>
            <person name="Bucher G."/>
            <person name="Schuetz S."/>
            <person name="Maleszka R."/>
            <person name="Wimmer E.A."/>
            <person name="Beeman R.W."/>
            <person name="Lorenzen M."/>
            <person name="Tomoyasu Y."/>
            <person name="Miller S.C."/>
            <person name="Grossmann D."/>
            <person name="Bucher G."/>
        </authorList>
    </citation>
    <scope>NUCLEOTIDE SEQUENCE [LARGE SCALE GENOMIC DNA]</scope>
    <source>
        <strain evidence="6 7">Georgia GA2</strain>
    </source>
</reference>
<dbReference type="SUPFAM" id="SSF63829">
    <property type="entry name" value="Calcium-dependent phosphotriesterase"/>
    <property type="match status" value="1"/>
</dbReference>
<dbReference type="InterPro" id="IPR011042">
    <property type="entry name" value="6-blade_b-propeller_TolB-like"/>
</dbReference>
<evidence type="ECO:0000256" key="3">
    <source>
        <dbReference type="ARBA" id="ARBA00023180"/>
    </source>
</evidence>
<dbReference type="Gene3D" id="2.120.10.30">
    <property type="entry name" value="TolB, C-terminal domain"/>
    <property type="match status" value="1"/>
</dbReference>
<dbReference type="InParanoid" id="D6WRM5"/>
<sequence>MGLVGIVKFFTRRTFELLIIALLLVFLPKIPPEAKFEKPYKVAPPRPFEGALKLNEKLNDAEIWHKGDLHGPEAFVDYNGELYTSLHGGDVVKLTGNHITPVVKFGKPCKGIYEERICGRPLGMAFDKNGVLFVADSYYGVFKVDVKTGKKERLVAFDEQIDGRNVTLPNSVAVASNGDIFWTDSSTEFDLQDGVFDLLADGSGRLIHYDSKTKKNKVLISDLHFANGVVLSDDEEFVLVGETVRSRIHRYYLKGPKKGTHDIFIEGLPGLVDNLKHDGKGGFIVPLVVAVDNEHPLLTQIMGPFPLLRKFVARILGLVQFGFKFIGDIYPNEFSKRGVHFVGHFSMASFMYPPRVTILHLSKNGEIKDSLHCLNKKLSGISEAHIFKDTLYLGSPFNDYIGRIPLSKIGWEHLKPTPAPKPTTTTPKPTTTTTTTPKPTTTTTTTTPKPTTTTPKPTTTTPKPTTTTPKATPPTKPAQKEAQAKAVKDQPKAVPVKESPKKN</sequence>
<comment type="similarity">
    <text evidence="1">Belongs to the strictosidine synthase family.</text>
</comment>
<feature type="region of interest" description="Disordered" evidence="4">
    <location>
        <begin position="412"/>
        <end position="503"/>
    </location>
</feature>
<feature type="compositionally biased region" description="Low complexity" evidence="4">
    <location>
        <begin position="422"/>
        <end position="470"/>
    </location>
</feature>
<evidence type="ECO:0000256" key="4">
    <source>
        <dbReference type="SAM" id="MobiDB-lite"/>
    </source>
</evidence>
<dbReference type="Pfam" id="PF20067">
    <property type="entry name" value="SSL_N"/>
    <property type="match status" value="1"/>
</dbReference>
<accession>D6WRM5</accession>